<reference evidence="5" key="2">
    <citation type="submission" date="2024-10" db="UniProtKB">
        <authorList>
            <consortium name="EnsemblProtists"/>
        </authorList>
    </citation>
    <scope>IDENTIFICATION</scope>
</reference>
<dbReference type="PANTHER" id="PTHR24113:SF12">
    <property type="entry name" value="RAN GTPASE-ACTIVATING PROTEIN 1"/>
    <property type="match status" value="1"/>
</dbReference>
<reference evidence="6" key="1">
    <citation type="journal article" date="2013" name="Nature">
        <title>Pan genome of the phytoplankton Emiliania underpins its global distribution.</title>
        <authorList>
            <person name="Read B.A."/>
            <person name="Kegel J."/>
            <person name="Klute M.J."/>
            <person name="Kuo A."/>
            <person name="Lefebvre S.C."/>
            <person name="Maumus F."/>
            <person name="Mayer C."/>
            <person name="Miller J."/>
            <person name="Monier A."/>
            <person name="Salamov A."/>
            <person name="Young J."/>
            <person name="Aguilar M."/>
            <person name="Claverie J.M."/>
            <person name="Frickenhaus S."/>
            <person name="Gonzalez K."/>
            <person name="Herman E.K."/>
            <person name="Lin Y.C."/>
            <person name="Napier J."/>
            <person name="Ogata H."/>
            <person name="Sarno A.F."/>
            <person name="Shmutz J."/>
            <person name="Schroeder D."/>
            <person name="de Vargas C."/>
            <person name="Verret F."/>
            <person name="von Dassow P."/>
            <person name="Valentin K."/>
            <person name="Van de Peer Y."/>
            <person name="Wheeler G."/>
            <person name="Dacks J.B."/>
            <person name="Delwiche C.F."/>
            <person name="Dyhrman S.T."/>
            <person name="Glockner G."/>
            <person name="John U."/>
            <person name="Richards T."/>
            <person name="Worden A.Z."/>
            <person name="Zhang X."/>
            <person name="Grigoriev I.V."/>
            <person name="Allen A.E."/>
            <person name="Bidle K."/>
            <person name="Borodovsky M."/>
            <person name="Bowler C."/>
            <person name="Brownlee C."/>
            <person name="Cock J.M."/>
            <person name="Elias M."/>
            <person name="Gladyshev V.N."/>
            <person name="Groth M."/>
            <person name="Guda C."/>
            <person name="Hadaegh A."/>
            <person name="Iglesias-Rodriguez M.D."/>
            <person name="Jenkins J."/>
            <person name="Jones B.M."/>
            <person name="Lawson T."/>
            <person name="Leese F."/>
            <person name="Lindquist E."/>
            <person name="Lobanov A."/>
            <person name="Lomsadze A."/>
            <person name="Malik S.B."/>
            <person name="Marsh M.E."/>
            <person name="Mackinder L."/>
            <person name="Mock T."/>
            <person name="Mueller-Roeber B."/>
            <person name="Pagarete A."/>
            <person name="Parker M."/>
            <person name="Probert I."/>
            <person name="Quesneville H."/>
            <person name="Raines C."/>
            <person name="Rensing S.A."/>
            <person name="Riano-Pachon D.M."/>
            <person name="Richier S."/>
            <person name="Rokitta S."/>
            <person name="Shiraiwa Y."/>
            <person name="Soanes D.M."/>
            <person name="van der Giezen M."/>
            <person name="Wahlund T.M."/>
            <person name="Williams B."/>
            <person name="Wilson W."/>
            <person name="Wolfe G."/>
            <person name="Wurch L.L."/>
        </authorList>
    </citation>
    <scope>NUCLEOTIDE SEQUENCE</scope>
</reference>
<dbReference type="SMART" id="SM00368">
    <property type="entry name" value="LRR_RI"/>
    <property type="match status" value="3"/>
</dbReference>
<accession>A0A0D3JCQ1</accession>
<dbReference type="EnsemblProtists" id="EOD21286">
    <property type="protein sequence ID" value="EOD21286"/>
    <property type="gene ID" value="EMIHUDRAFT_117279"/>
</dbReference>
<dbReference type="GO" id="GO:0005634">
    <property type="term" value="C:nucleus"/>
    <property type="evidence" value="ECO:0007669"/>
    <property type="project" value="TreeGrafter"/>
</dbReference>
<keyword evidence="4" id="KW-0812">Transmembrane</keyword>
<dbReference type="Gene3D" id="3.80.10.10">
    <property type="entry name" value="Ribonuclease Inhibitor"/>
    <property type="match status" value="1"/>
</dbReference>
<dbReference type="eggNOG" id="ENOG502SXFS">
    <property type="taxonomic scope" value="Eukaryota"/>
</dbReference>
<dbReference type="SUPFAM" id="SSF52047">
    <property type="entry name" value="RNI-like"/>
    <property type="match status" value="1"/>
</dbReference>
<keyword evidence="2" id="KW-0433">Leucine-rich repeat</keyword>
<evidence type="ECO:0000256" key="3">
    <source>
        <dbReference type="ARBA" id="ARBA00022737"/>
    </source>
</evidence>
<evidence type="ECO:0000313" key="5">
    <source>
        <dbReference type="EnsemblProtists" id="EOD21286"/>
    </source>
</evidence>
<evidence type="ECO:0000256" key="4">
    <source>
        <dbReference type="SAM" id="Phobius"/>
    </source>
</evidence>
<sequence>MIRVPDAPSSLAMIRVPDAPSSLRWALFVCCALLATLVGLVCIASDPASLEREAENGAAEDGEHGPPGWALAAPLAFLDWALAVYATLLDAPRAAACVLSLGLWCPPSYPDASSLVVVKDFWNSKLGQLTIHAGQPWGSEKERGPQFIAISADAAPPPDTVPVYDWWSARQRQLTFHAGEPRPGEERHAVQFFAYPADRSPPWGTVAVYEFSNSKLRHMTVHPGEPWPDETRGEMLFHALPPPEQPHRALSSLATTDRQPSILDHLASDLLLHIFRCVVGNSPDPLIPPCVAAFALTATCRRLHEVLRPALRLLKGRYLGVGALCLKLQLRRRQLHGATLLQPPKAGMPLAASDLASLGRLIEGGSLVALEGLSLYKQHVGGPDMQPVIEALAVAAKRRSSLPRLRALNLGGNSLGDEFCTGFATALCSGAGATAALPALTILDLSSNMITSQGFALIVPALGALGGLRLLSLANNELDDTGLLALLGAASSPGLRSLEVLHLHGNVGISDEGVDALAAALRAGGLPALKTLEMPEQHEEHQAILISCSERKVRCFFW</sequence>
<dbReference type="AlphaFoldDB" id="A0A0D3JCQ1"/>
<keyword evidence="3" id="KW-0677">Repeat</keyword>
<evidence type="ECO:0000256" key="2">
    <source>
        <dbReference type="ARBA" id="ARBA00022614"/>
    </source>
</evidence>
<dbReference type="HOGENOM" id="CLU_488728_0_0_1"/>
<proteinExistence type="predicted"/>
<dbReference type="Pfam" id="PF13516">
    <property type="entry name" value="LRR_6"/>
    <property type="match status" value="2"/>
</dbReference>
<name>A0A0D3JCQ1_EMIH1</name>
<dbReference type="InterPro" id="IPR032675">
    <property type="entry name" value="LRR_dom_sf"/>
</dbReference>
<dbReference type="GO" id="GO:0005829">
    <property type="term" value="C:cytosol"/>
    <property type="evidence" value="ECO:0007669"/>
    <property type="project" value="TreeGrafter"/>
</dbReference>
<dbReference type="GO" id="GO:0006913">
    <property type="term" value="P:nucleocytoplasmic transport"/>
    <property type="evidence" value="ECO:0007669"/>
    <property type="project" value="TreeGrafter"/>
</dbReference>
<protein>
    <submittedName>
        <fullName evidence="5">Uncharacterized protein</fullName>
    </submittedName>
</protein>
<dbReference type="InterPro" id="IPR027038">
    <property type="entry name" value="RanGap"/>
</dbReference>
<dbReference type="GO" id="GO:0005096">
    <property type="term" value="F:GTPase activator activity"/>
    <property type="evidence" value="ECO:0007669"/>
    <property type="project" value="UniProtKB-KW"/>
</dbReference>
<dbReference type="Proteomes" id="UP000013827">
    <property type="component" value="Unassembled WGS sequence"/>
</dbReference>
<dbReference type="RefSeq" id="XP_005773715.1">
    <property type="nucleotide sequence ID" value="XM_005773658.1"/>
</dbReference>
<dbReference type="InterPro" id="IPR001611">
    <property type="entry name" value="Leu-rich_rpt"/>
</dbReference>
<dbReference type="GeneID" id="17266825"/>
<keyword evidence="4" id="KW-1133">Transmembrane helix</keyword>
<dbReference type="PANTHER" id="PTHR24113">
    <property type="entry name" value="RAN GTPASE-ACTIVATING PROTEIN 1"/>
    <property type="match status" value="1"/>
</dbReference>
<dbReference type="KEGG" id="ehx:EMIHUDRAFT_117279"/>
<dbReference type="GO" id="GO:0031267">
    <property type="term" value="F:small GTPase binding"/>
    <property type="evidence" value="ECO:0007669"/>
    <property type="project" value="TreeGrafter"/>
</dbReference>
<keyword evidence="4" id="KW-0472">Membrane</keyword>
<feature type="transmembrane region" description="Helical" evidence="4">
    <location>
        <begin position="25"/>
        <end position="44"/>
    </location>
</feature>
<dbReference type="PaxDb" id="2903-EOD21286"/>
<evidence type="ECO:0000313" key="6">
    <source>
        <dbReference type="Proteomes" id="UP000013827"/>
    </source>
</evidence>
<dbReference type="GO" id="GO:0048471">
    <property type="term" value="C:perinuclear region of cytoplasm"/>
    <property type="evidence" value="ECO:0007669"/>
    <property type="project" value="TreeGrafter"/>
</dbReference>
<evidence type="ECO:0000256" key="1">
    <source>
        <dbReference type="ARBA" id="ARBA00022468"/>
    </source>
</evidence>
<keyword evidence="1" id="KW-0343">GTPase activation</keyword>
<organism evidence="5 6">
    <name type="scientific">Emiliania huxleyi (strain CCMP1516)</name>
    <dbReference type="NCBI Taxonomy" id="280463"/>
    <lineage>
        <taxon>Eukaryota</taxon>
        <taxon>Haptista</taxon>
        <taxon>Haptophyta</taxon>
        <taxon>Prymnesiophyceae</taxon>
        <taxon>Isochrysidales</taxon>
        <taxon>Noelaerhabdaceae</taxon>
        <taxon>Emiliania</taxon>
    </lineage>
</organism>
<keyword evidence="6" id="KW-1185">Reference proteome</keyword>